<gene>
    <name evidence="2" type="ORF">RUM43_001265</name>
</gene>
<feature type="signal peptide" evidence="1">
    <location>
        <begin position="1"/>
        <end position="17"/>
    </location>
</feature>
<protein>
    <submittedName>
        <fullName evidence="2">Uncharacterized protein</fullName>
    </submittedName>
</protein>
<organism evidence="2 3">
    <name type="scientific">Polyplax serrata</name>
    <name type="common">Common mouse louse</name>
    <dbReference type="NCBI Taxonomy" id="468196"/>
    <lineage>
        <taxon>Eukaryota</taxon>
        <taxon>Metazoa</taxon>
        <taxon>Ecdysozoa</taxon>
        <taxon>Arthropoda</taxon>
        <taxon>Hexapoda</taxon>
        <taxon>Insecta</taxon>
        <taxon>Pterygota</taxon>
        <taxon>Neoptera</taxon>
        <taxon>Paraneoptera</taxon>
        <taxon>Psocodea</taxon>
        <taxon>Troctomorpha</taxon>
        <taxon>Phthiraptera</taxon>
        <taxon>Anoplura</taxon>
        <taxon>Polyplacidae</taxon>
        <taxon>Polyplax</taxon>
    </lineage>
</organism>
<name>A0AAN8SF26_POLSC</name>
<evidence type="ECO:0000313" key="3">
    <source>
        <dbReference type="Proteomes" id="UP001372834"/>
    </source>
</evidence>
<sequence>MKVLAVFVVAFVAFCHGEESETTEHPKVFRSSLPIFFKFQLCIKKAVTSLGDQFGLSLSTYGTNRFDLLKPAESKAKILVGKKLKAKDVKTLTGH</sequence>
<dbReference type="Proteomes" id="UP001372834">
    <property type="component" value="Unassembled WGS sequence"/>
</dbReference>
<evidence type="ECO:0000313" key="2">
    <source>
        <dbReference type="EMBL" id="KAK6644989.1"/>
    </source>
</evidence>
<accession>A0AAN8SF26</accession>
<dbReference type="AlphaFoldDB" id="A0AAN8SF26"/>
<keyword evidence="1" id="KW-0732">Signal</keyword>
<comment type="caution">
    <text evidence="2">The sequence shown here is derived from an EMBL/GenBank/DDBJ whole genome shotgun (WGS) entry which is preliminary data.</text>
</comment>
<dbReference type="EMBL" id="JAWJWE010000001">
    <property type="protein sequence ID" value="KAK6644989.1"/>
    <property type="molecule type" value="Genomic_DNA"/>
</dbReference>
<evidence type="ECO:0000256" key="1">
    <source>
        <dbReference type="SAM" id="SignalP"/>
    </source>
</evidence>
<reference evidence="2 3" key="1">
    <citation type="submission" date="2023-10" db="EMBL/GenBank/DDBJ databases">
        <title>Genomes of two closely related lineages of the louse Polyplax serrata with different host specificities.</title>
        <authorList>
            <person name="Martinu J."/>
            <person name="Tarabai H."/>
            <person name="Stefka J."/>
            <person name="Hypsa V."/>
        </authorList>
    </citation>
    <scope>NUCLEOTIDE SEQUENCE [LARGE SCALE GENOMIC DNA]</scope>
    <source>
        <strain evidence="2">HR10_N</strain>
    </source>
</reference>
<proteinExistence type="predicted"/>
<feature type="chain" id="PRO_5042864595" evidence="1">
    <location>
        <begin position="18"/>
        <end position="95"/>
    </location>
</feature>